<dbReference type="PANTHER" id="PTHR47331:SF4">
    <property type="entry name" value="PEPTIDASE S1 DOMAIN-CONTAINING PROTEIN"/>
    <property type="match status" value="1"/>
</dbReference>
<dbReference type="InterPro" id="IPR008737">
    <property type="entry name" value="DUF1758"/>
</dbReference>
<keyword evidence="1" id="KW-0378">Hydrolase</keyword>
<name>A0A0M3I1S5_ASCLU</name>
<feature type="region of interest" description="Disordered" evidence="3">
    <location>
        <begin position="121"/>
        <end position="149"/>
    </location>
</feature>
<keyword evidence="2" id="KW-0863">Zinc-finger</keyword>
<sequence length="1054" mass="119342">MPSKWRQSSTSNARQLSEICGPTYPISAKSTIYRHALSRAKSTKYPHSTKPGGRRWEEPTKRIKKHIVMKALGRADQADQEAYRHAISDPTGFFLCVAEAHDLLDQIDANLTNIDATLHTTDSGANSNAADSPVASPAPARTTSTTNASTNLRLPQLELLHFRGDPLLWPMFWASFQHSVDEAPIPTVHKLSYLLGTLEGEAARTVAGYAFDENNYSVIKEALIQRYGNLSALRRALHSQLQALKPAERNSFNENANTILTIVRQLKEMGDQINNPLLETIIESKLPNSILMEIYKEKERNPDWNVESLCSHLQTALRIQEQLKWSQDRSIKRKSDETTPTKEKVEESSAFTSVQKRQPQTSPNRKGRQQCRPHSKEPPPCPFCNAHHWAALCNRFQDTEARMNRAKKLKLCLRCLRKGHFAESCPSRRPCYYCRSTNHHQALCTSKTKRTEFKDSSVVNVAEENSQPTTDSVQANHATLDRKLCTQNTSNDNERVLLLTATAQVSNPRSCLQSKAITVLFDTGSDRTFITAELAHQLSLPTIANKRLAINGFGATPVQTFSTNVVQLLLNSQQQKPIPITAHVVPKLTQPLTTVQLPANVPLQQGIVQLCTRAEAPSLLIGIDQFSELVDLSSAQKLPSELNPNSAALRERWKIEDRQKETNTKILGIPWNVETDKISFIFKQFESSDITKRTLLSWVASIFDPLGYLTPATLPIKVFIQSLWRMEYGWDEALKEAEFQRASALIQGWHRQPIIIKRQIGQPKFLHCFVDSSKTAYASAIFTTSAEGSSLIMSKNRLAPIKGMTIARLELLAILIGSRLLDYVSKQMNLNIPLYLWSDSQIALSWVITNSERDRFVRNQVQKIRAVKNVQFRFVPGDLNPADLATRGLKPEELVDDLRWWQGPSFISKAADNWPDQTGIPTDSNVTSGVTVIDSNVCGILEMQYPPQQVFNAKRFSNWNRLLRTAATVLRFLRKMKEYCPAINNRDRLLDAWSESNRFVERFWKVWETEYLLALRERSQRQHRAPSLSEVHWMDNNFVVVFNDPRVSGDFSNG</sequence>
<keyword evidence="2" id="KW-0862">Zinc</keyword>
<dbReference type="PROSITE" id="PS50158">
    <property type="entry name" value="ZF_CCHC"/>
    <property type="match status" value="1"/>
</dbReference>
<dbReference type="GO" id="GO:0019899">
    <property type="term" value="F:enzyme binding"/>
    <property type="evidence" value="ECO:0007669"/>
    <property type="project" value="UniProtKB-ARBA"/>
</dbReference>
<evidence type="ECO:0000313" key="6">
    <source>
        <dbReference type="Proteomes" id="UP000036681"/>
    </source>
</evidence>
<feature type="region of interest" description="Disordered" evidence="3">
    <location>
        <begin position="328"/>
        <end position="374"/>
    </location>
</feature>
<organism evidence="6 7">
    <name type="scientific">Ascaris lumbricoides</name>
    <name type="common">Giant roundworm</name>
    <dbReference type="NCBI Taxonomy" id="6252"/>
    <lineage>
        <taxon>Eukaryota</taxon>
        <taxon>Metazoa</taxon>
        <taxon>Ecdysozoa</taxon>
        <taxon>Nematoda</taxon>
        <taxon>Chromadorea</taxon>
        <taxon>Rhabditida</taxon>
        <taxon>Spirurina</taxon>
        <taxon>Ascaridomorpha</taxon>
        <taxon>Ascaridoidea</taxon>
        <taxon>Ascarididae</taxon>
        <taxon>Ascaris</taxon>
    </lineage>
</organism>
<keyword evidence="6" id="KW-1185">Reference proteome</keyword>
<dbReference type="InterPro" id="IPR001995">
    <property type="entry name" value="Peptidase_A2_cat"/>
</dbReference>
<keyword evidence="2" id="KW-0479">Metal-binding</keyword>
<dbReference type="GO" id="GO:0004190">
    <property type="term" value="F:aspartic-type endopeptidase activity"/>
    <property type="evidence" value="ECO:0007669"/>
    <property type="project" value="InterPro"/>
</dbReference>
<feature type="domain" description="Peptidase A2" evidence="5">
    <location>
        <begin position="517"/>
        <end position="554"/>
    </location>
</feature>
<dbReference type="Gene3D" id="4.10.60.10">
    <property type="entry name" value="Zinc finger, CCHC-type"/>
    <property type="match status" value="1"/>
</dbReference>
<dbReference type="SUPFAM" id="SSF57756">
    <property type="entry name" value="Retrovirus zinc finger-like domains"/>
    <property type="match status" value="1"/>
</dbReference>
<dbReference type="InterPro" id="IPR021109">
    <property type="entry name" value="Peptidase_aspartic_dom_sf"/>
</dbReference>
<accession>A0A0M3I1S5</accession>
<reference evidence="7" key="1">
    <citation type="submission" date="2017-02" db="UniProtKB">
        <authorList>
            <consortium name="WormBaseParasite"/>
        </authorList>
    </citation>
    <scope>IDENTIFICATION</scope>
</reference>
<dbReference type="SMART" id="SM00343">
    <property type="entry name" value="ZnF_C2HC"/>
    <property type="match status" value="2"/>
</dbReference>
<dbReference type="PROSITE" id="PS00141">
    <property type="entry name" value="ASP_PROTEASE"/>
    <property type="match status" value="1"/>
</dbReference>
<dbReference type="Pfam" id="PF03564">
    <property type="entry name" value="DUF1759"/>
    <property type="match status" value="1"/>
</dbReference>
<dbReference type="Proteomes" id="UP000036681">
    <property type="component" value="Unplaced"/>
</dbReference>
<dbReference type="CDD" id="cd00303">
    <property type="entry name" value="retropepsin_like"/>
    <property type="match status" value="1"/>
</dbReference>
<dbReference type="Gene3D" id="2.40.70.10">
    <property type="entry name" value="Acid Proteases"/>
    <property type="match status" value="1"/>
</dbReference>
<dbReference type="InterPro" id="IPR001878">
    <property type="entry name" value="Znf_CCHC"/>
</dbReference>
<evidence type="ECO:0000256" key="3">
    <source>
        <dbReference type="SAM" id="MobiDB-lite"/>
    </source>
</evidence>
<feature type="compositionally biased region" description="Basic and acidic residues" evidence="3">
    <location>
        <begin position="328"/>
        <end position="347"/>
    </location>
</feature>
<feature type="domain" description="CCHC-type" evidence="4">
    <location>
        <begin position="412"/>
        <end position="427"/>
    </location>
</feature>
<dbReference type="PANTHER" id="PTHR47331">
    <property type="entry name" value="PHD-TYPE DOMAIN-CONTAINING PROTEIN"/>
    <property type="match status" value="1"/>
</dbReference>
<feature type="compositionally biased region" description="Polar residues" evidence="3">
    <location>
        <begin position="349"/>
        <end position="364"/>
    </location>
</feature>
<dbReference type="Pfam" id="PF05380">
    <property type="entry name" value="Peptidase_A17"/>
    <property type="match status" value="1"/>
</dbReference>
<dbReference type="GO" id="GO:0003676">
    <property type="term" value="F:nucleic acid binding"/>
    <property type="evidence" value="ECO:0007669"/>
    <property type="project" value="InterPro"/>
</dbReference>
<dbReference type="InterPro" id="IPR036875">
    <property type="entry name" value="Znf_CCHC_sf"/>
</dbReference>
<dbReference type="WBParaSite" id="ALUE_0001029101-mRNA-1">
    <property type="protein sequence ID" value="ALUE_0001029101-mRNA-1"/>
    <property type="gene ID" value="ALUE_0001029101"/>
</dbReference>
<dbReference type="InterPro" id="IPR005312">
    <property type="entry name" value="DUF1759"/>
</dbReference>
<evidence type="ECO:0000256" key="1">
    <source>
        <dbReference type="ARBA" id="ARBA00022801"/>
    </source>
</evidence>
<dbReference type="Pfam" id="PF05585">
    <property type="entry name" value="DUF1758"/>
    <property type="match status" value="1"/>
</dbReference>
<dbReference type="AlphaFoldDB" id="A0A0M3I1S5"/>
<dbReference type="GO" id="GO:0008270">
    <property type="term" value="F:zinc ion binding"/>
    <property type="evidence" value="ECO:0007669"/>
    <property type="project" value="UniProtKB-KW"/>
</dbReference>
<dbReference type="InterPro" id="IPR008042">
    <property type="entry name" value="Retrotrans_Pao"/>
</dbReference>
<dbReference type="PROSITE" id="PS50175">
    <property type="entry name" value="ASP_PROT_RETROV"/>
    <property type="match status" value="1"/>
</dbReference>
<evidence type="ECO:0000259" key="4">
    <source>
        <dbReference type="PROSITE" id="PS50158"/>
    </source>
</evidence>
<evidence type="ECO:0000259" key="5">
    <source>
        <dbReference type="PROSITE" id="PS50175"/>
    </source>
</evidence>
<feature type="compositionally biased region" description="Low complexity" evidence="3">
    <location>
        <begin position="125"/>
        <end position="149"/>
    </location>
</feature>
<dbReference type="InterPro" id="IPR001969">
    <property type="entry name" value="Aspartic_peptidase_AS"/>
</dbReference>
<evidence type="ECO:0000313" key="7">
    <source>
        <dbReference type="WBParaSite" id="ALUE_0001029101-mRNA-1"/>
    </source>
</evidence>
<protein>
    <submittedName>
        <fullName evidence="7">CCHC-type domain-containing protein</fullName>
    </submittedName>
</protein>
<dbReference type="GO" id="GO:0006508">
    <property type="term" value="P:proteolysis"/>
    <property type="evidence" value="ECO:0007669"/>
    <property type="project" value="InterPro"/>
</dbReference>
<proteinExistence type="predicted"/>
<evidence type="ECO:0000256" key="2">
    <source>
        <dbReference type="PROSITE-ProRule" id="PRU00047"/>
    </source>
</evidence>